<dbReference type="Proteomes" id="UP000289340">
    <property type="component" value="Chromosome 17"/>
</dbReference>
<accession>A0A445G5B3</accession>
<keyword evidence="6" id="KW-0131">Cell cycle</keyword>
<keyword evidence="4" id="KW-0779">Telomere</keyword>
<evidence type="ECO:0000259" key="8">
    <source>
        <dbReference type="Pfam" id="PF12231"/>
    </source>
</evidence>
<comment type="subcellular location">
    <subcellularLocation>
        <location evidence="2">Chromosome</location>
        <location evidence="2">Telomere</location>
    </subcellularLocation>
    <subcellularLocation>
        <location evidence="1">Nucleus</location>
    </subcellularLocation>
</comment>
<evidence type="ECO:0000256" key="3">
    <source>
        <dbReference type="ARBA" id="ARBA00022454"/>
    </source>
</evidence>
<keyword evidence="5" id="KW-0539">Nucleus</keyword>
<protein>
    <submittedName>
        <fullName evidence="9">Telomere-associated protein RIF1</fullName>
    </submittedName>
</protein>
<feature type="region of interest" description="Disordered" evidence="7">
    <location>
        <begin position="1070"/>
        <end position="1121"/>
    </location>
</feature>
<dbReference type="EMBL" id="QZWG01000017">
    <property type="protein sequence ID" value="RZB56373.1"/>
    <property type="molecule type" value="Genomic_DNA"/>
</dbReference>
<evidence type="ECO:0000313" key="9">
    <source>
        <dbReference type="EMBL" id="RZB56373.1"/>
    </source>
</evidence>
<evidence type="ECO:0000256" key="7">
    <source>
        <dbReference type="SAM" id="MobiDB-lite"/>
    </source>
</evidence>
<dbReference type="Gramene" id="XM_028353828.1">
    <property type="protein sequence ID" value="XP_028209629.1"/>
    <property type="gene ID" value="LOC114392626"/>
</dbReference>
<name>A0A445G5B3_GLYSO</name>
<feature type="compositionally biased region" description="Basic and acidic residues" evidence="7">
    <location>
        <begin position="1070"/>
        <end position="1089"/>
    </location>
</feature>
<dbReference type="PANTHER" id="PTHR22928">
    <property type="entry name" value="TELOMERE-ASSOCIATED PROTEIN RIF1"/>
    <property type="match status" value="1"/>
</dbReference>
<comment type="caution">
    <text evidence="9">The sequence shown here is derived from an EMBL/GenBank/DDBJ whole genome shotgun (WGS) entry which is preliminary data.</text>
</comment>
<dbReference type="InterPro" id="IPR016024">
    <property type="entry name" value="ARM-type_fold"/>
</dbReference>
<proteinExistence type="predicted"/>
<evidence type="ECO:0000256" key="4">
    <source>
        <dbReference type="ARBA" id="ARBA00022895"/>
    </source>
</evidence>
<organism evidence="9 10">
    <name type="scientific">Glycine soja</name>
    <name type="common">Wild soybean</name>
    <dbReference type="NCBI Taxonomy" id="3848"/>
    <lineage>
        <taxon>Eukaryota</taxon>
        <taxon>Viridiplantae</taxon>
        <taxon>Streptophyta</taxon>
        <taxon>Embryophyta</taxon>
        <taxon>Tracheophyta</taxon>
        <taxon>Spermatophyta</taxon>
        <taxon>Magnoliopsida</taxon>
        <taxon>eudicotyledons</taxon>
        <taxon>Gunneridae</taxon>
        <taxon>Pentapetalae</taxon>
        <taxon>rosids</taxon>
        <taxon>fabids</taxon>
        <taxon>Fabales</taxon>
        <taxon>Fabaceae</taxon>
        <taxon>Papilionoideae</taxon>
        <taxon>50 kb inversion clade</taxon>
        <taxon>NPAAA clade</taxon>
        <taxon>indigoferoid/millettioid clade</taxon>
        <taxon>Phaseoleae</taxon>
        <taxon>Glycine</taxon>
        <taxon>Glycine subgen. Soja</taxon>
    </lineage>
</organism>
<dbReference type="InterPro" id="IPR022031">
    <property type="entry name" value="Rif1_N"/>
</dbReference>
<feature type="domain" description="Telomere-associated protein Rif1 N-terminal" evidence="8">
    <location>
        <begin position="18"/>
        <end position="304"/>
    </location>
</feature>
<dbReference type="AlphaFoldDB" id="A0A445G5B3"/>
<evidence type="ECO:0000256" key="6">
    <source>
        <dbReference type="ARBA" id="ARBA00023306"/>
    </source>
</evidence>
<evidence type="ECO:0000256" key="2">
    <source>
        <dbReference type="ARBA" id="ARBA00004574"/>
    </source>
</evidence>
<gene>
    <name evidence="9" type="ORF">D0Y65_045512</name>
</gene>
<dbReference type="SUPFAM" id="SSF48371">
    <property type="entry name" value="ARM repeat"/>
    <property type="match status" value="1"/>
</dbReference>
<reference evidence="9 10" key="1">
    <citation type="submission" date="2018-09" db="EMBL/GenBank/DDBJ databases">
        <title>A high-quality reference genome of wild soybean provides a powerful tool to mine soybean genomes.</title>
        <authorList>
            <person name="Xie M."/>
            <person name="Chung C.Y.L."/>
            <person name="Li M.-W."/>
            <person name="Wong F.-L."/>
            <person name="Chan T.-F."/>
            <person name="Lam H.-M."/>
        </authorList>
    </citation>
    <scope>NUCLEOTIDE SEQUENCE [LARGE SCALE GENOMIC DNA]</scope>
    <source>
        <strain evidence="10">cv. W05</strain>
        <tissue evidence="9">Hypocotyl of etiolated seedlings</tissue>
    </source>
</reference>
<evidence type="ECO:0000313" key="10">
    <source>
        <dbReference type="Proteomes" id="UP000289340"/>
    </source>
</evidence>
<dbReference type="GO" id="GO:0000781">
    <property type="term" value="C:chromosome, telomeric region"/>
    <property type="evidence" value="ECO:0007669"/>
    <property type="project" value="UniProtKB-SubCell"/>
</dbReference>
<dbReference type="GO" id="GO:0000723">
    <property type="term" value="P:telomere maintenance"/>
    <property type="evidence" value="ECO:0007669"/>
    <property type="project" value="TreeGrafter"/>
</dbReference>
<keyword evidence="3" id="KW-0158">Chromosome</keyword>
<sequence length="1131" mass="127830">MSEEIQEIHSLIYSDDKFNKSSGYSALFQFQQHSCANPFSLESLAHSSQSIISSIVSDISNDHDEEISTQALKCLGFMLYHPSVVSILRVDDANLVLGALPKLITTTKLKSACNLGVWCLSVQQLGASFLDTHFPSLLRAIVHALDNPMGSLSTTFEATQAVMKLSGQLSEQMKGSSHIWAPPIYRRLISTDKRGRDASERCLLKIRSTVIPPSLDLSKVIVKDMKIKLLNGMKDLLDNGMKIQAIHAWGWFVRMLGSYASRNRHLVNDMLKIPERTFTDLDPQIQIATQVAWEGLIDALVHCPTFVSEKSKSAEENSLEKQHSLGRKNCDDQANGFLKSIKLIMTPLIGIMSSKCDISVHSSCLNTWCYLLHKLDISINEPSVIKMVLEPILKAIFQNGPNSNSICLWNLGLDLLSDSISQKCMDVFYQSTGPVSHKISENGPSLSGKCSWKQHLIRWMPWNINQLDFYLNMIFHLIHQASRPTVTCDHRSHVYNTTLKLFIYILKGVKLDVESPSTDYDGIMQCLNSLLKFIKKVCEDLCSDVDENYDVYCTSIQFIDATTKELGPSILGSPLYKFSLDLKYIEDMQSVDHKKHLKFLGVGCISYMDKVSPLIYLIALYFHMMVQLTKKSHQSDHISQGMCEYFKFIFCSSDLLENLLTSIDLLYRHVRPIYLSIWISLAQSLNYCVSDANCKSLQEALSDSTVYSSICHLLIYPIVAHSEVPRMTLSNNSASLDKYPVSQERKRGFELVIQTWKSLYGSLSALGFGCSSATNFSGDLCMLLSNCLDENGGMVESGTDLESACKDVDHGILHLSGNFLICILEQIQTLELVSELDRSKFDCDSKILCCIKNCLKFVAKYMNLLRIKMVRDPLPGFVGTSRLYSALACFISCLHWKQDILHFLENVSCPLLQWLSNMGMQDERTNDQLQLLWTEILSCLRRSKPPVNFGSALLKLHEPLFEKTLDHPYPSISEPTINFWNSTFGQQIILDFPSSLLCVLDKLSRNGRLKLQKRSLPCLQKCYSHDEANDALEGYRVSAKHNRSSKRVELVLDTLKESPPLSFKKRRLELTEHQKEVRRAQQGRERDTGGHGPGIRTYTTADFTQGNDESQESQEEIRDPEAILQMLRKTI</sequence>
<dbReference type="Pfam" id="PF12231">
    <property type="entry name" value="Rif1_N"/>
    <property type="match status" value="1"/>
</dbReference>
<feature type="compositionally biased region" description="Polar residues" evidence="7">
    <location>
        <begin position="1097"/>
        <end position="1108"/>
    </location>
</feature>
<dbReference type="GO" id="GO:0005634">
    <property type="term" value="C:nucleus"/>
    <property type="evidence" value="ECO:0007669"/>
    <property type="project" value="UniProtKB-SubCell"/>
</dbReference>
<evidence type="ECO:0000256" key="5">
    <source>
        <dbReference type="ARBA" id="ARBA00023242"/>
    </source>
</evidence>
<dbReference type="PANTHER" id="PTHR22928:SF3">
    <property type="entry name" value="TELOMERE-ASSOCIATED PROTEIN RIF1"/>
    <property type="match status" value="1"/>
</dbReference>
<keyword evidence="10" id="KW-1185">Reference proteome</keyword>
<evidence type="ECO:0000256" key="1">
    <source>
        <dbReference type="ARBA" id="ARBA00004123"/>
    </source>
</evidence>